<feature type="region of interest" description="Disordered" evidence="13">
    <location>
        <begin position="511"/>
        <end position="553"/>
    </location>
</feature>
<dbReference type="FunFam" id="3.30.160.60:FF:003073">
    <property type="entry name" value="GM13855"/>
    <property type="match status" value="1"/>
</dbReference>
<feature type="domain" description="C2H2-type" evidence="14">
    <location>
        <begin position="278"/>
        <end position="308"/>
    </location>
</feature>
<proteinExistence type="predicted"/>
<dbReference type="PANTHER" id="PTHR16515:SF49">
    <property type="entry name" value="GASTRULA ZINC FINGER PROTEIN XLCGF49.1-LIKE-RELATED"/>
    <property type="match status" value="1"/>
</dbReference>
<keyword evidence="4 10" id="KW-0863">Zinc-finger</keyword>
<feature type="compositionally biased region" description="Basic and acidic residues" evidence="13">
    <location>
        <begin position="682"/>
        <end position="697"/>
    </location>
</feature>
<feature type="domain" description="C2H2-type" evidence="14">
    <location>
        <begin position="345"/>
        <end position="372"/>
    </location>
</feature>
<feature type="binding site" evidence="11">
    <location>
        <position position="60"/>
    </location>
    <ligand>
        <name>Zn(2+)</name>
        <dbReference type="ChEBI" id="CHEBI:29105"/>
    </ligand>
</feature>
<evidence type="ECO:0000259" key="14">
    <source>
        <dbReference type="PROSITE" id="PS50157"/>
    </source>
</evidence>
<keyword evidence="12" id="KW-0175">Coiled coil</keyword>
<feature type="domain" description="C2H2-type" evidence="14">
    <location>
        <begin position="310"/>
        <end position="340"/>
    </location>
</feature>
<evidence type="ECO:0000256" key="6">
    <source>
        <dbReference type="ARBA" id="ARBA00023015"/>
    </source>
</evidence>
<dbReference type="GO" id="GO:0010468">
    <property type="term" value="P:regulation of gene expression"/>
    <property type="evidence" value="ECO:0007669"/>
    <property type="project" value="TreeGrafter"/>
</dbReference>
<feature type="region of interest" description="Disordered" evidence="13">
    <location>
        <begin position="151"/>
        <end position="243"/>
    </location>
</feature>
<evidence type="ECO:0000256" key="8">
    <source>
        <dbReference type="ARBA" id="ARBA00023163"/>
    </source>
</evidence>
<evidence type="ECO:0000313" key="16">
    <source>
        <dbReference type="Proteomes" id="UP000515160"/>
    </source>
</evidence>
<sequence>MNEGSEYSIHSICRVCLNHLRNDAVYDLFMVPGLAKKLCVCTSLSVEQHDGFPKNLCTSCYTKLNDLHGFQKMCVDSVQKFQDMVANNYFTPVGISDINQIDNVDVLNIAPPENEMEEDRINFDPLLNTKIEIIENEDDVFKMLEDVDKDVEDVEKDKESSSESEAENDEEDADFDANSSESEDAAPLSRLRGNTRASKAKGRKAAASNTRDDDDDESSSSESSDDDDRPSTKSKRKRIPAGERDRHKLIDCHICHQKFKKAIRYEEHMKHHNDLLPFQCTVESCKKGFTTAGGLRLHMDHAHSEFSEVHACTFEGCDKTFPRSVLLTFHMKKVHKVAKPDVKRHACTECEKVFRCPTALKKHMYKHTGEELPFACEICGKRFHIHSVLRDHLLRHAGVKNHVCPYCGVGKTTRQEWNKHILTHTREKQFQCRQCDHASHNKQALSNHVKVVHMKIKNFACQYCGKTFGKSHACKIHERLHTGENCCECKICGKIFLFEKRLTKHLQIHEKRDIPPPATATAVKPPGEGDGQNNVNLGQGGEQQSHLAEPMDVKPIPVIPPKPKPSHRVERVDISQLAGTSVNPISSVSVPSWSPQVNFTKKEGQHICPGCGRGFNHIGNMKLHYKIIHEKVKDFACRYCPKRFAKAQYLRNHEYIHTGEKPFECKICGKHFRQEQVLKTHLKVHDKPPKPPKEKKPPKPSVSKAKGLKVELNKKQPKIHEEYQDPAAERAAATAALLAQQIEENEAKRKQEEANRKIQEAACEQLNRLQKQIQSEKGSYDSYYGQKAEAEGIDPDGLKLDHV</sequence>
<evidence type="ECO:0000256" key="11">
    <source>
        <dbReference type="PROSITE-ProRule" id="PRU01263"/>
    </source>
</evidence>
<dbReference type="PROSITE" id="PS51915">
    <property type="entry name" value="ZAD"/>
    <property type="match status" value="1"/>
</dbReference>
<dbReference type="Pfam" id="PF07776">
    <property type="entry name" value="zf-AD"/>
    <property type="match status" value="1"/>
</dbReference>
<dbReference type="Gene3D" id="3.40.1800.20">
    <property type="match status" value="1"/>
</dbReference>
<gene>
    <name evidence="17" type="primary">LOC117569424</name>
</gene>
<evidence type="ECO:0000256" key="10">
    <source>
        <dbReference type="PROSITE-ProRule" id="PRU00042"/>
    </source>
</evidence>
<dbReference type="FunFam" id="3.30.160.60:FF:002670">
    <property type="entry name" value="D19A"/>
    <property type="match status" value="1"/>
</dbReference>
<reference evidence="17" key="1">
    <citation type="submission" date="2025-08" db="UniProtKB">
        <authorList>
            <consortium name="RefSeq"/>
        </authorList>
    </citation>
    <scope>IDENTIFICATION</scope>
    <source>
        <strain evidence="17">15112-1751.03</strain>
        <tissue evidence="17">Whole Adult</tissue>
    </source>
</reference>
<dbReference type="FunFam" id="3.30.160.60:FF:001821">
    <property type="entry name" value="GH16297"/>
    <property type="match status" value="1"/>
</dbReference>
<feature type="binding site" evidence="11">
    <location>
        <position position="16"/>
    </location>
    <ligand>
        <name>Zn(2+)</name>
        <dbReference type="ChEBI" id="CHEBI:29105"/>
    </ligand>
</feature>
<dbReference type="InterPro" id="IPR036236">
    <property type="entry name" value="Znf_C2H2_sf"/>
</dbReference>
<organism evidence="16 17">
    <name type="scientific">Drosophila albomicans</name>
    <name type="common">Fruit fly</name>
    <dbReference type="NCBI Taxonomy" id="7291"/>
    <lineage>
        <taxon>Eukaryota</taxon>
        <taxon>Metazoa</taxon>
        <taxon>Ecdysozoa</taxon>
        <taxon>Arthropoda</taxon>
        <taxon>Hexapoda</taxon>
        <taxon>Insecta</taxon>
        <taxon>Pterygota</taxon>
        <taxon>Neoptera</taxon>
        <taxon>Endopterygota</taxon>
        <taxon>Diptera</taxon>
        <taxon>Brachycera</taxon>
        <taxon>Muscomorpha</taxon>
        <taxon>Ephydroidea</taxon>
        <taxon>Drosophilidae</taxon>
        <taxon>Drosophila</taxon>
    </lineage>
</organism>
<evidence type="ECO:0000256" key="13">
    <source>
        <dbReference type="SAM" id="MobiDB-lite"/>
    </source>
</evidence>
<feature type="compositionally biased region" description="Acidic residues" evidence="13">
    <location>
        <begin position="162"/>
        <end position="175"/>
    </location>
</feature>
<dbReference type="OrthoDB" id="8016097at2759"/>
<dbReference type="FunFam" id="3.30.160.60:FF:002173">
    <property type="entry name" value="GM13856"/>
    <property type="match status" value="1"/>
</dbReference>
<dbReference type="FunFam" id="3.40.1800.20:FF:000003">
    <property type="entry name" value="D19B"/>
    <property type="match status" value="1"/>
</dbReference>
<dbReference type="GO" id="GO:0005634">
    <property type="term" value="C:nucleus"/>
    <property type="evidence" value="ECO:0007669"/>
    <property type="project" value="UniProtKB-SubCell"/>
</dbReference>
<evidence type="ECO:0000256" key="5">
    <source>
        <dbReference type="ARBA" id="ARBA00022833"/>
    </source>
</evidence>
<dbReference type="FunFam" id="3.30.160.60:FF:002106">
    <property type="entry name" value="GD13139"/>
    <property type="match status" value="1"/>
</dbReference>
<feature type="domain" description="C2H2-type" evidence="14">
    <location>
        <begin position="374"/>
        <end position="401"/>
    </location>
</feature>
<dbReference type="Gene3D" id="3.30.160.60">
    <property type="entry name" value="Classic Zinc Finger"/>
    <property type="match status" value="9"/>
</dbReference>
<keyword evidence="8" id="KW-0804">Transcription</keyword>
<dbReference type="GO" id="GO:0008270">
    <property type="term" value="F:zinc ion binding"/>
    <property type="evidence" value="ECO:0007669"/>
    <property type="project" value="UniProtKB-UniRule"/>
</dbReference>
<dbReference type="AlphaFoldDB" id="A0A6P8WXT6"/>
<feature type="domain" description="ZAD" evidence="15">
    <location>
        <begin position="11"/>
        <end position="84"/>
    </location>
</feature>
<keyword evidence="5 11" id="KW-0862">Zinc</keyword>
<evidence type="ECO:0000256" key="4">
    <source>
        <dbReference type="ARBA" id="ARBA00022771"/>
    </source>
</evidence>
<keyword evidence="16" id="KW-1185">Reference proteome</keyword>
<keyword evidence="2 11" id="KW-0479">Metal-binding</keyword>
<evidence type="ECO:0000259" key="15">
    <source>
        <dbReference type="PROSITE" id="PS51915"/>
    </source>
</evidence>
<comment type="subcellular location">
    <subcellularLocation>
        <location evidence="1">Nucleus</location>
    </subcellularLocation>
</comment>
<dbReference type="SUPFAM" id="SSF57667">
    <property type="entry name" value="beta-beta-alpha zinc fingers"/>
    <property type="match status" value="7"/>
</dbReference>
<feature type="binding site" evidence="11">
    <location>
        <position position="57"/>
    </location>
    <ligand>
        <name>Zn(2+)</name>
        <dbReference type="ChEBI" id="CHEBI:29105"/>
    </ligand>
</feature>
<name>A0A6P8WXT6_DROAB</name>
<feature type="domain" description="C2H2-type" evidence="14">
    <location>
        <begin position="430"/>
        <end position="458"/>
    </location>
</feature>
<protein>
    <submittedName>
        <fullName evidence="17">Zinc finger protein 235-like</fullName>
    </submittedName>
</protein>
<evidence type="ECO:0000313" key="17">
    <source>
        <dbReference type="RefSeq" id="XP_034106474.1"/>
    </source>
</evidence>
<evidence type="ECO:0000256" key="2">
    <source>
        <dbReference type="ARBA" id="ARBA00022723"/>
    </source>
</evidence>
<keyword evidence="6" id="KW-0805">Transcription regulation</keyword>
<feature type="binding site" evidence="11">
    <location>
        <position position="13"/>
    </location>
    <ligand>
        <name>Zn(2+)</name>
        <dbReference type="ChEBI" id="CHEBI:29105"/>
    </ligand>
</feature>
<feature type="domain" description="C2H2-type" evidence="14">
    <location>
        <begin position="250"/>
        <end position="277"/>
    </location>
</feature>
<dbReference type="SUPFAM" id="SSF57716">
    <property type="entry name" value="Glucocorticoid receptor-like (DNA-binding domain)"/>
    <property type="match status" value="1"/>
</dbReference>
<dbReference type="RefSeq" id="XP_034106474.1">
    <property type="nucleotide sequence ID" value="XM_034250583.2"/>
</dbReference>
<evidence type="ECO:0000256" key="3">
    <source>
        <dbReference type="ARBA" id="ARBA00022737"/>
    </source>
</evidence>
<dbReference type="InterPro" id="IPR013087">
    <property type="entry name" value="Znf_C2H2_type"/>
</dbReference>
<dbReference type="GO" id="GO:0003677">
    <property type="term" value="F:DNA binding"/>
    <property type="evidence" value="ECO:0007669"/>
    <property type="project" value="UniProtKB-KW"/>
</dbReference>
<feature type="domain" description="C2H2-type" evidence="14">
    <location>
        <begin position="487"/>
        <end position="514"/>
    </location>
</feature>
<dbReference type="PANTHER" id="PTHR16515">
    <property type="entry name" value="PR DOMAIN ZINC FINGER PROTEIN"/>
    <property type="match status" value="1"/>
</dbReference>
<dbReference type="InterPro" id="IPR050331">
    <property type="entry name" value="Zinc_finger"/>
</dbReference>
<feature type="region of interest" description="Disordered" evidence="13">
    <location>
        <begin position="682"/>
        <end position="711"/>
    </location>
</feature>
<dbReference type="SMART" id="SM00868">
    <property type="entry name" value="zf-AD"/>
    <property type="match status" value="1"/>
</dbReference>
<accession>A0A6P8WXT6</accession>
<dbReference type="Proteomes" id="UP000515160">
    <property type="component" value="Chromosome 3"/>
</dbReference>
<feature type="domain" description="C2H2-type" evidence="14">
    <location>
        <begin position="459"/>
        <end position="486"/>
    </location>
</feature>
<keyword evidence="9" id="KW-0539">Nucleus</keyword>
<dbReference type="InterPro" id="IPR012934">
    <property type="entry name" value="Znf_AD"/>
</dbReference>
<dbReference type="PROSITE" id="PS00028">
    <property type="entry name" value="ZINC_FINGER_C2H2_1"/>
    <property type="match status" value="10"/>
</dbReference>
<dbReference type="GeneID" id="117569424"/>
<feature type="coiled-coil region" evidence="12">
    <location>
        <begin position="728"/>
        <end position="769"/>
    </location>
</feature>
<dbReference type="SMART" id="SM00355">
    <property type="entry name" value="ZnF_C2H2"/>
    <property type="match status" value="12"/>
</dbReference>
<keyword evidence="3" id="KW-0677">Repeat</keyword>
<feature type="domain" description="C2H2-type" evidence="14">
    <location>
        <begin position="606"/>
        <end position="634"/>
    </location>
</feature>
<feature type="domain" description="C2H2-type" evidence="14">
    <location>
        <begin position="402"/>
        <end position="429"/>
    </location>
</feature>
<dbReference type="Pfam" id="PF13912">
    <property type="entry name" value="zf-C2H2_6"/>
    <property type="match status" value="2"/>
</dbReference>
<evidence type="ECO:0000256" key="7">
    <source>
        <dbReference type="ARBA" id="ARBA00023125"/>
    </source>
</evidence>
<keyword evidence="7" id="KW-0238">DNA-binding</keyword>
<feature type="compositionally biased region" description="Acidic residues" evidence="13">
    <location>
        <begin position="212"/>
        <end position="228"/>
    </location>
</feature>
<dbReference type="PROSITE" id="PS50157">
    <property type="entry name" value="ZINC_FINGER_C2H2_2"/>
    <property type="match status" value="12"/>
</dbReference>
<evidence type="ECO:0000256" key="9">
    <source>
        <dbReference type="ARBA" id="ARBA00023242"/>
    </source>
</evidence>
<evidence type="ECO:0000256" key="12">
    <source>
        <dbReference type="SAM" id="Coils"/>
    </source>
</evidence>
<evidence type="ECO:0000256" key="1">
    <source>
        <dbReference type="ARBA" id="ARBA00004123"/>
    </source>
</evidence>
<feature type="domain" description="C2H2-type" evidence="14">
    <location>
        <begin position="663"/>
        <end position="690"/>
    </location>
</feature>
<feature type="compositionally biased region" description="Polar residues" evidence="13">
    <location>
        <begin position="531"/>
        <end position="546"/>
    </location>
</feature>
<feature type="domain" description="C2H2-type" evidence="14">
    <location>
        <begin position="635"/>
        <end position="662"/>
    </location>
</feature>